<keyword evidence="2" id="KW-1185">Reference proteome</keyword>
<evidence type="ECO:0008006" key="3">
    <source>
        <dbReference type="Google" id="ProtNLM"/>
    </source>
</evidence>
<name>A0ABZ2Z4X0_9BACT</name>
<dbReference type="Proteomes" id="UP001449657">
    <property type="component" value="Chromosome"/>
</dbReference>
<dbReference type="RefSeq" id="WP_341841866.1">
    <property type="nucleotide sequence ID" value="NZ_CP149792.1"/>
</dbReference>
<reference evidence="1 2" key="1">
    <citation type="submission" date="2024-03" db="EMBL/GenBank/DDBJ databases">
        <title>Chitinophaga caseinilytica sp. nov., a casein hydrolysing bacterium isolated from forest soil.</title>
        <authorList>
            <person name="Lee D.S."/>
            <person name="Han D.M."/>
            <person name="Baek J.H."/>
            <person name="Choi D.G."/>
            <person name="Jeon J.H."/>
            <person name="Jeon C.O."/>
        </authorList>
    </citation>
    <scope>NUCLEOTIDE SEQUENCE [LARGE SCALE GENOMIC DNA]</scope>
    <source>
        <strain evidence="1 2">KACC 19118</strain>
    </source>
</reference>
<evidence type="ECO:0000313" key="1">
    <source>
        <dbReference type="EMBL" id="WZN47207.1"/>
    </source>
</evidence>
<gene>
    <name evidence="1" type="ORF">WJU22_03315</name>
</gene>
<organism evidence="1 2">
    <name type="scientific">Chitinophaga caseinilytica</name>
    <dbReference type="NCBI Taxonomy" id="2267521"/>
    <lineage>
        <taxon>Bacteria</taxon>
        <taxon>Pseudomonadati</taxon>
        <taxon>Bacteroidota</taxon>
        <taxon>Chitinophagia</taxon>
        <taxon>Chitinophagales</taxon>
        <taxon>Chitinophagaceae</taxon>
        <taxon>Chitinophaga</taxon>
    </lineage>
</organism>
<dbReference type="EMBL" id="CP150096">
    <property type="protein sequence ID" value="WZN47207.1"/>
    <property type="molecule type" value="Genomic_DNA"/>
</dbReference>
<evidence type="ECO:0000313" key="2">
    <source>
        <dbReference type="Proteomes" id="UP001449657"/>
    </source>
</evidence>
<protein>
    <recommendedName>
        <fullName evidence="3">CRISPR type III-B/RAMP module-associated protein Cmr5</fullName>
    </recommendedName>
</protein>
<proteinExistence type="predicted"/>
<sequence length="132" mass="14934">MENTNRAANATGRIVITADSIAAVGGGMFLAQMALSLPDTFSEKGLLIDLVPAVTLILKQSWNFLELEVVFALRNGKANYARNRYLKFLDSLLADSRIDEETKEDLKQVIVYSQLSAFFVLYKHWKENYQQK</sequence>
<accession>A0ABZ2Z4X0</accession>